<evidence type="ECO:0000313" key="2">
    <source>
        <dbReference type="EMBL" id="KAK9911891.1"/>
    </source>
</evidence>
<proteinExistence type="predicted"/>
<accession>A0AAW1VXV5</accession>
<evidence type="ECO:0000256" key="1">
    <source>
        <dbReference type="SAM" id="MobiDB-lite"/>
    </source>
</evidence>
<sequence length="77" mass="8585">MWTVSSSCKGRARKETDDRWGQQQRWALDALIACRCAGRFVGSVIVIGSVWKESSGGSGIEEGAAAWEQRRLGELRW</sequence>
<organism evidence="2 3">
    <name type="scientific">Rubus argutus</name>
    <name type="common">Southern blackberry</name>
    <dbReference type="NCBI Taxonomy" id="59490"/>
    <lineage>
        <taxon>Eukaryota</taxon>
        <taxon>Viridiplantae</taxon>
        <taxon>Streptophyta</taxon>
        <taxon>Embryophyta</taxon>
        <taxon>Tracheophyta</taxon>
        <taxon>Spermatophyta</taxon>
        <taxon>Magnoliopsida</taxon>
        <taxon>eudicotyledons</taxon>
        <taxon>Gunneridae</taxon>
        <taxon>Pentapetalae</taxon>
        <taxon>rosids</taxon>
        <taxon>fabids</taxon>
        <taxon>Rosales</taxon>
        <taxon>Rosaceae</taxon>
        <taxon>Rosoideae</taxon>
        <taxon>Rosoideae incertae sedis</taxon>
        <taxon>Rubus</taxon>
    </lineage>
</organism>
<dbReference type="EMBL" id="JBEDUW010000007">
    <property type="protein sequence ID" value="KAK9911891.1"/>
    <property type="molecule type" value="Genomic_DNA"/>
</dbReference>
<dbReference type="AlphaFoldDB" id="A0AAW1VXV5"/>
<protein>
    <submittedName>
        <fullName evidence="2">Uncharacterized protein</fullName>
    </submittedName>
</protein>
<name>A0AAW1VXV5_RUBAR</name>
<keyword evidence="3" id="KW-1185">Reference proteome</keyword>
<feature type="region of interest" description="Disordered" evidence="1">
    <location>
        <begin position="1"/>
        <end position="20"/>
    </location>
</feature>
<comment type="caution">
    <text evidence="2">The sequence shown here is derived from an EMBL/GenBank/DDBJ whole genome shotgun (WGS) entry which is preliminary data.</text>
</comment>
<reference evidence="2 3" key="1">
    <citation type="journal article" date="2023" name="G3 (Bethesda)">
        <title>A chromosome-length genome assembly and annotation of blackberry (Rubus argutus, cv. 'Hillquist').</title>
        <authorList>
            <person name="Bruna T."/>
            <person name="Aryal R."/>
            <person name="Dudchenko O."/>
            <person name="Sargent D.J."/>
            <person name="Mead D."/>
            <person name="Buti M."/>
            <person name="Cavallini A."/>
            <person name="Hytonen T."/>
            <person name="Andres J."/>
            <person name="Pham M."/>
            <person name="Weisz D."/>
            <person name="Mascagni F."/>
            <person name="Usai G."/>
            <person name="Natali L."/>
            <person name="Bassil N."/>
            <person name="Fernandez G.E."/>
            <person name="Lomsadze A."/>
            <person name="Armour M."/>
            <person name="Olukolu B."/>
            <person name="Poorten T."/>
            <person name="Britton C."/>
            <person name="Davik J."/>
            <person name="Ashrafi H."/>
            <person name="Aiden E.L."/>
            <person name="Borodovsky M."/>
            <person name="Worthington M."/>
        </authorList>
    </citation>
    <scope>NUCLEOTIDE SEQUENCE [LARGE SCALE GENOMIC DNA]</scope>
    <source>
        <strain evidence="2">PI 553951</strain>
    </source>
</reference>
<dbReference type="Proteomes" id="UP001457282">
    <property type="component" value="Unassembled WGS sequence"/>
</dbReference>
<gene>
    <name evidence="2" type="ORF">M0R45_035771</name>
</gene>
<evidence type="ECO:0000313" key="3">
    <source>
        <dbReference type="Proteomes" id="UP001457282"/>
    </source>
</evidence>